<feature type="compositionally biased region" description="Basic and acidic residues" evidence="1">
    <location>
        <begin position="122"/>
        <end position="140"/>
    </location>
</feature>
<accession>A0A1I6HH36</accession>
<organism evidence="2 3">
    <name type="scientific">Halogeometricum rufum</name>
    <dbReference type="NCBI Taxonomy" id="553469"/>
    <lineage>
        <taxon>Archaea</taxon>
        <taxon>Methanobacteriati</taxon>
        <taxon>Methanobacteriota</taxon>
        <taxon>Stenosarchaea group</taxon>
        <taxon>Halobacteria</taxon>
        <taxon>Halobacteriales</taxon>
        <taxon>Haloferacaceae</taxon>
        <taxon>Halogeometricum</taxon>
    </lineage>
</organism>
<keyword evidence="3" id="KW-1185">Reference proteome</keyword>
<proteinExistence type="predicted"/>
<dbReference type="Proteomes" id="UP000198531">
    <property type="component" value="Unassembled WGS sequence"/>
</dbReference>
<dbReference type="STRING" id="553469.SAMN04487947_2070"/>
<reference evidence="3" key="1">
    <citation type="submission" date="2016-10" db="EMBL/GenBank/DDBJ databases">
        <authorList>
            <person name="Varghese N."/>
            <person name="Submissions S."/>
        </authorList>
    </citation>
    <scope>NUCLEOTIDE SEQUENCE [LARGE SCALE GENOMIC DNA]</scope>
    <source>
        <strain evidence="3">CGMCC 1.7736</strain>
    </source>
</reference>
<name>A0A1I6HH36_9EURY</name>
<dbReference type="EMBL" id="FOYT01000002">
    <property type="protein sequence ID" value="SFR53802.1"/>
    <property type="molecule type" value="Genomic_DNA"/>
</dbReference>
<sequence length="192" mass="19928">MTNSWDGGRHLKDALHSLDPEREAVLTVRIRGDQSSLVDVLEHGFLPQLVSPAEADDGLDDYVALGGEWRSGTEGGEPLAPEHLGSADTTSFGGEGGGGTIGGDPRPKEDLTAAGGVTFAGERGDEESHPDVAEGEEKPGTSKGNPSPSFSLAYVLAEDERRSRRDASAGAAGHRADVVVQLTPDDGDEAAE</sequence>
<feature type="compositionally biased region" description="Gly residues" evidence="1">
    <location>
        <begin position="93"/>
        <end position="102"/>
    </location>
</feature>
<feature type="region of interest" description="Disordered" evidence="1">
    <location>
        <begin position="68"/>
        <end position="192"/>
    </location>
</feature>
<protein>
    <submittedName>
        <fullName evidence="2">Uncharacterized protein</fullName>
    </submittedName>
</protein>
<evidence type="ECO:0000313" key="3">
    <source>
        <dbReference type="Proteomes" id="UP000198531"/>
    </source>
</evidence>
<feature type="compositionally biased region" description="Basic and acidic residues" evidence="1">
    <location>
        <begin position="158"/>
        <end position="167"/>
    </location>
</feature>
<evidence type="ECO:0000256" key="1">
    <source>
        <dbReference type="SAM" id="MobiDB-lite"/>
    </source>
</evidence>
<evidence type="ECO:0000313" key="2">
    <source>
        <dbReference type="EMBL" id="SFR53802.1"/>
    </source>
</evidence>
<dbReference type="AlphaFoldDB" id="A0A1I6HH36"/>
<gene>
    <name evidence="2" type="ORF">SAMN04487947_2070</name>
</gene>